<sequence length="324" mass="37046">MIKSNSFTLSFFLIFLSGMFMCLCSNNWIFIWCGLELSLISILPLMVNDSVLSSESSVSYFLVQSMGSSLLVLGLVNMMMMNWGYDLFISISLMIKMGVAPFHLWLLSIIDGLTFMPLIIIFSFAKLPSLMILTFNSSSLVLFIVVSLFLGSVSGLNQSSILKILSYSSIFNMGMMLILINNNSMLLLYLFVYSMLILIFILFSFKMNIFYLSQMVMSDELLMNKITLWMTLLSMSGVPPLIGFSIKIMVIEYLILNNLIFILVIISLTSILITFFYLRMSYSSMMIFSFGVKWLLIEWNNYSMLFLIFNLIVIPVYFTLKFSG</sequence>
<feature type="domain" description="NADH:quinone oxidoreductase/Mrp antiporter transmembrane" evidence="19">
    <location>
        <begin position="84"/>
        <end position="271"/>
    </location>
</feature>
<dbReference type="PRINTS" id="PR01436">
    <property type="entry name" value="NADHDHGNASE2"/>
</dbReference>
<evidence type="ECO:0000259" key="19">
    <source>
        <dbReference type="Pfam" id="PF00361"/>
    </source>
</evidence>
<evidence type="ECO:0000256" key="10">
    <source>
        <dbReference type="ARBA" id="ARBA00022967"/>
    </source>
</evidence>
<geneLocation type="mitochondrion" evidence="20"/>
<feature type="transmembrane region" description="Helical" evidence="18">
    <location>
        <begin position="29"/>
        <end position="47"/>
    </location>
</feature>
<feature type="transmembrane region" description="Helical" evidence="18">
    <location>
        <begin position="6"/>
        <end position="24"/>
    </location>
</feature>
<keyword evidence="6" id="KW-0813">Transport</keyword>
<feature type="transmembrane region" description="Helical" evidence="18">
    <location>
        <begin position="130"/>
        <end position="150"/>
    </location>
</feature>
<evidence type="ECO:0000256" key="6">
    <source>
        <dbReference type="ARBA" id="ARBA00022448"/>
    </source>
</evidence>
<feature type="transmembrane region" description="Helical" evidence="18">
    <location>
        <begin position="59"/>
        <end position="81"/>
    </location>
</feature>
<protein>
    <recommendedName>
        <fullName evidence="5 18">NADH-ubiquinone oxidoreductase chain 2</fullName>
        <ecNumber evidence="4 18">7.1.1.2</ecNumber>
    </recommendedName>
</protein>
<evidence type="ECO:0000256" key="12">
    <source>
        <dbReference type="ARBA" id="ARBA00022989"/>
    </source>
</evidence>
<evidence type="ECO:0000313" key="20">
    <source>
        <dbReference type="EMBL" id="WAM61624.1"/>
    </source>
</evidence>
<evidence type="ECO:0000256" key="16">
    <source>
        <dbReference type="ARBA" id="ARBA00023136"/>
    </source>
</evidence>
<dbReference type="GO" id="GO:0006120">
    <property type="term" value="P:mitochondrial electron transport, NADH to ubiquinone"/>
    <property type="evidence" value="ECO:0007669"/>
    <property type="project" value="InterPro"/>
</dbReference>
<keyword evidence="14 18" id="KW-0830">Ubiquinone</keyword>
<name>A0A9E9IYT6_9HEMI</name>
<evidence type="ECO:0000256" key="7">
    <source>
        <dbReference type="ARBA" id="ARBA00022660"/>
    </source>
</evidence>
<proteinExistence type="inferred from homology"/>
<accession>A0A9E9IYT6</accession>
<evidence type="ECO:0000256" key="18">
    <source>
        <dbReference type="RuleBase" id="RU003403"/>
    </source>
</evidence>
<evidence type="ECO:0000256" key="15">
    <source>
        <dbReference type="ARBA" id="ARBA00023128"/>
    </source>
</evidence>
<evidence type="ECO:0000256" key="17">
    <source>
        <dbReference type="ARBA" id="ARBA00049551"/>
    </source>
</evidence>
<comment type="function">
    <text evidence="18">Core subunit of the mitochondrial membrane respiratory chain NADH dehydrogenase (Complex I) which catalyzes electron transfer from NADH through the respiratory chain, using ubiquinone as an electron acceptor. Essential for the catalytic activity and assembly of complex I.</text>
</comment>
<comment type="catalytic activity">
    <reaction evidence="17 18">
        <text>a ubiquinone + NADH + 5 H(+)(in) = a ubiquinol + NAD(+) + 4 H(+)(out)</text>
        <dbReference type="Rhea" id="RHEA:29091"/>
        <dbReference type="Rhea" id="RHEA-COMP:9565"/>
        <dbReference type="Rhea" id="RHEA-COMP:9566"/>
        <dbReference type="ChEBI" id="CHEBI:15378"/>
        <dbReference type="ChEBI" id="CHEBI:16389"/>
        <dbReference type="ChEBI" id="CHEBI:17976"/>
        <dbReference type="ChEBI" id="CHEBI:57540"/>
        <dbReference type="ChEBI" id="CHEBI:57945"/>
        <dbReference type="EC" id="7.1.1.2"/>
    </reaction>
</comment>
<dbReference type="PANTHER" id="PTHR46552:SF1">
    <property type="entry name" value="NADH-UBIQUINONE OXIDOREDUCTASE CHAIN 2"/>
    <property type="match status" value="1"/>
</dbReference>
<reference evidence="20" key="1">
    <citation type="submission" date="2021-12" db="EMBL/GenBank/DDBJ databases">
        <authorList>
            <person name="Luo G."/>
        </authorList>
    </citation>
    <scope>NUCLEOTIDE SEQUENCE</scope>
</reference>
<feature type="domain" description="NADH:quinone oxidoreductase/Mrp antiporter transmembrane" evidence="19">
    <location>
        <begin position="25"/>
        <end position="80"/>
    </location>
</feature>
<dbReference type="GO" id="GO:0005743">
    <property type="term" value="C:mitochondrial inner membrane"/>
    <property type="evidence" value="ECO:0007669"/>
    <property type="project" value="UniProtKB-SubCell"/>
</dbReference>
<dbReference type="AlphaFoldDB" id="A0A9E9IYT6"/>
<dbReference type="RefSeq" id="YP_010602034.1">
    <property type="nucleotide sequence ID" value="NC_069862.1"/>
</dbReference>
<keyword evidence="9 18" id="KW-0999">Mitochondrion inner membrane</keyword>
<evidence type="ECO:0000256" key="2">
    <source>
        <dbReference type="ARBA" id="ARBA00004448"/>
    </source>
</evidence>
<evidence type="ECO:0000256" key="5">
    <source>
        <dbReference type="ARBA" id="ARBA00021008"/>
    </source>
</evidence>
<feature type="transmembrane region" description="Helical" evidence="18">
    <location>
        <begin position="102"/>
        <end position="124"/>
    </location>
</feature>
<feature type="transmembrane region" description="Helical" evidence="18">
    <location>
        <begin position="162"/>
        <end position="180"/>
    </location>
</feature>
<dbReference type="InterPro" id="IPR001750">
    <property type="entry name" value="ND/Mrp_TM"/>
</dbReference>
<evidence type="ECO:0000256" key="1">
    <source>
        <dbReference type="ARBA" id="ARBA00003257"/>
    </source>
</evidence>
<comment type="similarity">
    <text evidence="3 18">Belongs to the complex I subunit 2 family.</text>
</comment>
<feature type="transmembrane region" description="Helical" evidence="18">
    <location>
        <begin position="226"/>
        <end position="249"/>
    </location>
</feature>
<evidence type="ECO:0000256" key="4">
    <source>
        <dbReference type="ARBA" id="ARBA00012944"/>
    </source>
</evidence>
<keyword evidence="13 18" id="KW-0520">NAD</keyword>
<dbReference type="GO" id="GO:0008137">
    <property type="term" value="F:NADH dehydrogenase (ubiquinone) activity"/>
    <property type="evidence" value="ECO:0007669"/>
    <property type="project" value="UniProtKB-EC"/>
</dbReference>
<feature type="transmembrane region" description="Helical" evidence="18">
    <location>
        <begin position="186"/>
        <end position="205"/>
    </location>
</feature>
<keyword evidence="7 18" id="KW-0679">Respiratory chain</keyword>
<dbReference type="InterPro" id="IPR050175">
    <property type="entry name" value="Complex_I_Subunit_2"/>
</dbReference>
<keyword evidence="16 18" id="KW-0472">Membrane</keyword>
<keyword evidence="8 18" id="KW-0812">Transmembrane</keyword>
<dbReference type="PANTHER" id="PTHR46552">
    <property type="entry name" value="NADH-UBIQUINONE OXIDOREDUCTASE CHAIN 2"/>
    <property type="match status" value="1"/>
</dbReference>
<feature type="transmembrane region" description="Helical" evidence="18">
    <location>
        <begin position="299"/>
        <end position="318"/>
    </location>
</feature>
<comment type="subcellular location">
    <subcellularLocation>
        <location evidence="2 18">Mitochondrion inner membrane</location>
        <topology evidence="2 18">Multi-pass membrane protein</topology>
    </subcellularLocation>
</comment>
<feature type="transmembrane region" description="Helical" evidence="18">
    <location>
        <begin position="255"/>
        <end position="278"/>
    </location>
</feature>
<comment type="function">
    <text evidence="1">Core subunit of the mitochondrial membrane respiratory chain NADH dehydrogenase (Complex I) that is believed to belong to the minimal assembly required for catalysis. Complex I functions in the transfer of electrons from NADH to the respiratory chain. The immediate electron acceptor for the enzyme is believed to be ubiquinone.</text>
</comment>
<dbReference type="EMBL" id="OM048986">
    <property type="protein sequence ID" value="WAM61624.1"/>
    <property type="molecule type" value="Genomic_DNA"/>
</dbReference>
<evidence type="ECO:0000256" key="11">
    <source>
        <dbReference type="ARBA" id="ARBA00022982"/>
    </source>
</evidence>
<keyword evidence="12 18" id="KW-1133">Transmembrane helix</keyword>
<keyword evidence="11 18" id="KW-0249">Electron transport</keyword>
<gene>
    <name evidence="20" type="primary">ND2</name>
</gene>
<dbReference type="InterPro" id="IPR003917">
    <property type="entry name" value="NADH_UbQ_OxRdtase_chain2"/>
</dbReference>
<organism evidence="20">
    <name type="scientific">Kapsa arca</name>
    <dbReference type="NCBI Taxonomy" id="3003636"/>
    <lineage>
        <taxon>Eukaryota</taxon>
        <taxon>Metazoa</taxon>
        <taxon>Ecdysozoa</taxon>
        <taxon>Arthropoda</taxon>
        <taxon>Hexapoda</taxon>
        <taxon>Insecta</taxon>
        <taxon>Pterygota</taxon>
        <taxon>Neoptera</taxon>
        <taxon>Paraneoptera</taxon>
        <taxon>Hemiptera</taxon>
        <taxon>Auchenorrhyncha</taxon>
        <taxon>Membracoidea</taxon>
        <taxon>Cicadellidae</taxon>
        <taxon>Typhlocybinae</taxon>
        <taxon>Erythroneurini</taxon>
        <taxon>Kapsa</taxon>
    </lineage>
</organism>
<evidence type="ECO:0000256" key="13">
    <source>
        <dbReference type="ARBA" id="ARBA00023027"/>
    </source>
</evidence>
<keyword evidence="10 18" id="KW-1278">Translocase</keyword>
<dbReference type="CTD" id="4536"/>
<dbReference type="EC" id="7.1.1.2" evidence="4 18"/>
<evidence type="ECO:0000256" key="3">
    <source>
        <dbReference type="ARBA" id="ARBA00007012"/>
    </source>
</evidence>
<dbReference type="GeneID" id="77640739"/>
<keyword evidence="15 18" id="KW-0496">Mitochondrion</keyword>
<dbReference type="Pfam" id="PF00361">
    <property type="entry name" value="Proton_antipo_M"/>
    <property type="match status" value="2"/>
</dbReference>
<evidence type="ECO:0000256" key="14">
    <source>
        <dbReference type="ARBA" id="ARBA00023075"/>
    </source>
</evidence>
<evidence type="ECO:0000256" key="9">
    <source>
        <dbReference type="ARBA" id="ARBA00022792"/>
    </source>
</evidence>
<evidence type="ECO:0000256" key="8">
    <source>
        <dbReference type="ARBA" id="ARBA00022692"/>
    </source>
</evidence>